<feature type="domain" description="Chromosomal replication initiator DnaA C-terminal" evidence="2">
    <location>
        <begin position="64"/>
        <end position="131"/>
    </location>
</feature>
<evidence type="ECO:0000313" key="3">
    <source>
        <dbReference type="EMBL" id="GAA4125346.1"/>
    </source>
</evidence>
<proteinExistence type="predicted"/>
<reference evidence="4" key="1">
    <citation type="journal article" date="2019" name="Int. J. Syst. Evol. Microbiol.">
        <title>The Global Catalogue of Microorganisms (GCM) 10K type strain sequencing project: providing services to taxonomists for standard genome sequencing and annotation.</title>
        <authorList>
            <consortium name="The Broad Institute Genomics Platform"/>
            <consortium name="The Broad Institute Genome Sequencing Center for Infectious Disease"/>
            <person name="Wu L."/>
            <person name="Ma J."/>
        </authorList>
    </citation>
    <scope>NUCLEOTIDE SEQUENCE [LARGE SCALE GENOMIC DNA]</scope>
    <source>
        <strain evidence="4">JCM 16703</strain>
    </source>
</reference>
<feature type="domain" description="Chromosomal replication initiator DnaA C-terminal" evidence="2">
    <location>
        <begin position="287"/>
        <end position="354"/>
    </location>
</feature>
<dbReference type="SUPFAM" id="SSF48295">
    <property type="entry name" value="TrpR-like"/>
    <property type="match status" value="3"/>
</dbReference>
<comment type="caution">
    <text evidence="3">The sequence shown here is derived from an EMBL/GenBank/DDBJ whole genome shotgun (WGS) entry which is preliminary data.</text>
</comment>
<protein>
    <recommendedName>
        <fullName evidence="2">Chromosomal replication initiator DnaA C-terminal domain-containing protein</fullName>
    </recommendedName>
</protein>
<dbReference type="Proteomes" id="UP001501495">
    <property type="component" value="Unassembled WGS sequence"/>
</dbReference>
<evidence type="ECO:0000313" key="4">
    <source>
        <dbReference type="Proteomes" id="UP001501495"/>
    </source>
</evidence>
<dbReference type="RefSeq" id="WP_344734642.1">
    <property type="nucleotide sequence ID" value="NZ_BAAAZH010000027.1"/>
</dbReference>
<dbReference type="EMBL" id="BAAAZH010000027">
    <property type="protein sequence ID" value="GAA4125346.1"/>
    <property type="molecule type" value="Genomic_DNA"/>
</dbReference>
<dbReference type="CDD" id="cd06571">
    <property type="entry name" value="Bac_DnaA_C"/>
    <property type="match status" value="2"/>
</dbReference>
<keyword evidence="4" id="KW-1185">Reference proteome</keyword>
<accession>A0ABP7XSZ0</accession>
<dbReference type="InterPro" id="IPR013159">
    <property type="entry name" value="DnaA_C"/>
</dbReference>
<dbReference type="InterPro" id="IPR010921">
    <property type="entry name" value="Trp_repressor/repl_initiator"/>
</dbReference>
<gene>
    <name evidence="3" type="ORF">GCM10022215_33780</name>
</gene>
<organism evidence="3 4">
    <name type="scientific">Nocardioides fonticola</name>
    <dbReference type="NCBI Taxonomy" id="450363"/>
    <lineage>
        <taxon>Bacteria</taxon>
        <taxon>Bacillati</taxon>
        <taxon>Actinomycetota</taxon>
        <taxon>Actinomycetes</taxon>
        <taxon>Propionibacteriales</taxon>
        <taxon>Nocardioidaceae</taxon>
        <taxon>Nocardioides</taxon>
    </lineage>
</organism>
<evidence type="ECO:0000259" key="2">
    <source>
        <dbReference type="SMART" id="SM00760"/>
    </source>
</evidence>
<dbReference type="PANTHER" id="PTHR30050:SF5">
    <property type="entry name" value="DNAA REGULATORY INACTIVATOR HDA"/>
    <property type="match status" value="1"/>
</dbReference>
<feature type="region of interest" description="Disordered" evidence="1">
    <location>
        <begin position="373"/>
        <end position="418"/>
    </location>
</feature>
<evidence type="ECO:0000256" key="1">
    <source>
        <dbReference type="SAM" id="MobiDB-lite"/>
    </source>
</evidence>
<feature type="compositionally biased region" description="Basic and acidic residues" evidence="1">
    <location>
        <begin position="384"/>
        <end position="393"/>
    </location>
</feature>
<dbReference type="Gene3D" id="1.10.1750.10">
    <property type="match status" value="3"/>
</dbReference>
<dbReference type="Pfam" id="PF08299">
    <property type="entry name" value="Bac_DnaA_C"/>
    <property type="match status" value="3"/>
</dbReference>
<dbReference type="PROSITE" id="PS01008">
    <property type="entry name" value="DNAA"/>
    <property type="match status" value="2"/>
</dbReference>
<name>A0ABP7XSZ0_9ACTN</name>
<dbReference type="SMART" id="SM00760">
    <property type="entry name" value="Bac_DnaA_C"/>
    <property type="match status" value="3"/>
</dbReference>
<feature type="domain" description="Chromosomal replication initiator DnaA C-terminal" evidence="2">
    <location>
        <begin position="178"/>
        <end position="245"/>
    </location>
</feature>
<dbReference type="PANTHER" id="PTHR30050">
    <property type="entry name" value="CHROMOSOMAL REPLICATION INITIATOR PROTEIN DNAA"/>
    <property type="match status" value="1"/>
</dbReference>
<sequence length="418" mass="43750">MDLDQGGRQQAGLILDAASNGEHDQVAELIAPLDAEQLRSLVTVLAVQVDQSPPTSSATGPAAVCELAINAAAPMFGTTPEAIRSAERSRPVSDARAVAMTAAREVGLSLPVIAEHFDKDHGSVIHAVRRTAERPRLADAAARVTAHVNDRYTAQLPRPEATLVPLQPPASTFEPDGPVEHAVVAAAEAFGTTPEVLLGADRSRAAADGRAVAMTAARTQGHSLPAIARHFDRDHTTVLQATRRIAKSRALNGLAEKIAADLPEDPPPVAAEIPAAAPTSTFEPDGPVEHAVVAAAEAFGTTPEVLLGADHSRAAADARAVAMTAARIHGHSLPAIARHFDRDHTTVLSATRRIEKTPPLRDLAAKIAADLPEQPASSIGAGDVVEHVPEPGHRSPGLREQQRAVPVAAERPQLRVAR</sequence>
<dbReference type="InterPro" id="IPR018312">
    <property type="entry name" value="Chromosome_initiator_DnaA_CS"/>
</dbReference>